<dbReference type="Gene3D" id="1.10.1200.10">
    <property type="entry name" value="ACP-like"/>
    <property type="match status" value="1"/>
</dbReference>
<dbReference type="KEGG" id="brb:EH207_07500"/>
<dbReference type="EMBL" id="CP034035">
    <property type="protein sequence ID" value="QCR08373.1"/>
    <property type="molecule type" value="Genomic_DNA"/>
</dbReference>
<evidence type="ECO:0000313" key="2">
    <source>
        <dbReference type="EMBL" id="QCR08373.1"/>
    </source>
</evidence>
<keyword evidence="3" id="KW-1185">Reference proteome</keyword>
<evidence type="ECO:0000259" key="1">
    <source>
        <dbReference type="Pfam" id="PF00550"/>
    </source>
</evidence>
<dbReference type="InterPro" id="IPR009081">
    <property type="entry name" value="PP-bd_ACP"/>
</dbReference>
<dbReference type="AlphaFoldDB" id="A0A4V1F9Q3"/>
<feature type="domain" description="Carrier" evidence="1">
    <location>
        <begin position="6"/>
        <end position="73"/>
    </location>
</feature>
<dbReference type="OrthoDB" id="6555971at2"/>
<sequence>MDVFNFLKEQIIELTDTDEDILSVDMELDTIGLVSLDYISIQVALKRMSGVNLELKKAELSSIKTLGDLVGYIEAQCC</sequence>
<dbReference type="Proteomes" id="UP000299580">
    <property type="component" value="Chromosome"/>
</dbReference>
<dbReference type="Pfam" id="PF00550">
    <property type="entry name" value="PP-binding"/>
    <property type="match status" value="1"/>
</dbReference>
<reference evidence="2 3" key="1">
    <citation type="submission" date="2018-11" db="EMBL/GenBank/DDBJ databases">
        <title>Genome sequences of Brenneria nigrifluens and Brenneria rubrifaciens.</title>
        <authorList>
            <person name="Poret-Peterson A.T."/>
            <person name="McClean A.E."/>
            <person name="Kluepfel D.A."/>
        </authorList>
    </citation>
    <scope>NUCLEOTIDE SEQUENCE [LARGE SCALE GENOMIC DNA]</scope>
    <source>
        <strain evidence="2 3">6D370</strain>
    </source>
</reference>
<name>A0A4V1F9Q3_9GAMM</name>
<protein>
    <submittedName>
        <fullName evidence="2">Acyl carrier protein</fullName>
    </submittedName>
</protein>
<accession>A0A4V1F9Q3</accession>
<dbReference type="InterPro" id="IPR036736">
    <property type="entry name" value="ACP-like_sf"/>
</dbReference>
<gene>
    <name evidence="2" type="ORF">EH207_07500</name>
</gene>
<evidence type="ECO:0000313" key="3">
    <source>
        <dbReference type="Proteomes" id="UP000299580"/>
    </source>
</evidence>
<dbReference type="RefSeq" id="WP_137713413.1">
    <property type="nucleotide sequence ID" value="NZ_CP034035.1"/>
</dbReference>
<organism evidence="2 3">
    <name type="scientific">Brenneria rubrifaciens</name>
    <dbReference type="NCBI Taxonomy" id="55213"/>
    <lineage>
        <taxon>Bacteria</taxon>
        <taxon>Pseudomonadati</taxon>
        <taxon>Pseudomonadota</taxon>
        <taxon>Gammaproteobacteria</taxon>
        <taxon>Enterobacterales</taxon>
        <taxon>Pectobacteriaceae</taxon>
        <taxon>Brenneria</taxon>
    </lineage>
</organism>
<proteinExistence type="predicted"/>
<dbReference type="SUPFAM" id="SSF47336">
    <property type="entry name" value="ACP-like"/>
    <property type="match status" value="1"/>
</dbReference>